<keyword evidence="2" id="KW-1185">Reference proteome</keyword>
<reference evidence="1" key="2">
    <citation type="submission" date="2020-11" db="EMBL/GenBank/DDBJ databases">
        <authorList>
            <person name="McCartney M.A."/>
            <person name="Auch B."/>
            <person name="Kono T."/>
            <person name="Mallez S."/>
            <person name="Becker A."/>
            <person name="Gohl D.M."/>
            <person name="Silverstein K.A.T."/>
            <person name="Koren S."/>
            <person name="Bechman K.B."/>
            <person name="Herman A."/>
            <person name="Abrahante J.E."/>
            <person name="Garbe J."/>
        </authorList>
    </citation>
    <scope>NUCLEOTIDE SEQUENCE</scope>
    <source>
        <strain evidence="1">Duluth1</strain>
        <tissue evidence="1">Whole animal</tissue>
    </source>
</reference>
<accession>A0A9D3Y7V1</accession>
<reference evidence="1" key="1">
    <citation type="journal article" date="2019" name="bioRxiv">
        <title>The Genome of the Zebra Mussel, Dreissena polymorpha: A Resource for Invasive Species Research.</title>
        <authorList>
            <person name="McCartney M.A."/>
            <person name="Auch B."/>
            <person name="Kono T."/>
            <person name="Mallez S."/>
            <person name="Zhang Y."/>
            <person name="Obille A."/>
            <person name="Becker A."/>
            <person name="Abrahante J.E."/>
            <person name="Garbe J."/>
            <person name="Badalamenti J.P."/>
            <person name="Herman A."/>
            <person name="Mangelson H."/>
            <person name="Liachko I."/>
            <person name="Sullivan S."/>
            <person name="Sone E.D."/>
            <person name="Koren S."/>
            <person name="Silverstein K.A.T."/>
            <person name="Beckman K.B."/>
            <person name="Gohl D.M."/>
        </authorList>
    </citation>
    <scope>NUCLEOTIDE SEQUENCE</scope>
    <source>
        <strain evidence="1">Duluth1</strain>
        <tissue evidence="1">Whole animal</tissue>
    </source>
</reference>
<dbReference type="Proteomes" id="UP000828390">
    <property type="component" value="Unassembled WGS sequence"/>
</dbReference>
<sequence length="132" mass="14925">MTTIHANIQDIIRTNVPTKVHEEIKSQPPGSHAFKQTRTILELIQDIAKTNILIKNHEDWTINVTYLVLTRKNDPLSGDHVFQPTGTIFEPIQDIIGTNLLTKFHGDWTIKVASSVNKANVNTAQCTTDKRR</sequence>
<proteinExistence type="predicted"/>
<comment type="caution">
    <text evidence="1">The sequence shown here is derived from an EMBL/GenBank/DDBJ whole genome shotgun (WGS) entry which is preliminary data.</text>
</comment>
<gene>
    <name evidence="1" type="ORF">DPMN_082963</name>
</gene>
<evidence type="ECO:0000313" key="1">
    <source>
        <dbReference type="EMBL" id="KAH3695503.1"/>
    </source>
</evidence>
<name>A0A9D3Y7V1_DREPO</name>
<dbReference type="EMBL" id="JAIWYP010000016">
    <property type="protein sequence ID" value="KAH3695503.1"/>
    <property type="molecule type" value="Genomic_DNA"/>
</dbReference>
<protein>
    <submittedName>
        <fullName evidence="1">Uncharacterized protein</fullName>
    </submittedName>
</protein>
<organism evidence="1 2">
    <name type="scientific">Dreissena polymorpha</name>
    <name type="common">Zebra mussel</name>
    <name type="synonym">Mytilus polymorpha</name>
    <dbReference type="NCBI Taxonomy" id="45954"/>
    <lineage>
        <taxon>Eukaryota</taxon>
        <taxon>Metazoa</taxon>
        <taxon>Spiralia</taxon>
        <taxon>Lophotrochozoa</taxon>
        <taxon>Mollusca</taxon>
        <taxon>Bivalvia</taxon>
        <taxon>Autobranchia</taxon>
        <taxon>Heteroconchia</taxon>
        <taxon>Euheterodonta</taxon>
        <taxon>Imparidentia</taxon>
        <taxon>Neoheterodontei</taxon>
        <taxon>Myida</taxon>
        <taxon>Dreissenoidea</taxon>
        <taxon>Dreissenidae</taxon>
        <taxon>Dreissena</taxon>
    </lineage>
</organism>
<evidence type="ECO:0000313" key="2">
    <source>
        <dbReference type="Proteomes" id="UP000828390"/>
    </source>
</evidence>
<dbReference type="AlphaFoldDB" id="A0A9D3Y7V1"/>